<comment type="caution">
    <text evidence="4">The sequence shown here is derived from an EMBL/GenBank/DDBJ whole genome shotgun (WGS) entry which is preliminary data.</text>
</comment>
<dbReference type="PANTHER" id="PTHR43441:SF2">
    <property type="entry name" value="FAMILY ACETYLTRANSFERASE, PUTATIVE (AFU_ORTHOLOGUE AFUA_7G00850)-RELATED"/>
    <property type="match status" value="1"/>
</dbReference>
<keyword evidence="5" id="KW-1185">Reference proteome</keyword>
<sequence length="337" mass="38487">MTFSLETQTDRLTIRPLDSSDYPDCLAASLVPAGFTESDFKTVVALHQQGAADDREYHFGVFRTEEGLPLGRIILSTLARNDFQWARIGYAFPAPSLDEYGAEALTAVHTLAFDHLHFHRIELHIDPSHQPSLALAERLGMQEEGIRHQFLAQHETWIDQRIFVSLRQERTTTQTRPHDWEQVRLLRQTNHYADAKKLVTSYLDQTPDDPFVNYQMAWCHDSLGEEAAAVPYYVQAIEAGLSAPDLQQAYVGLGSTYRALGRYEEAYTTLTEGLTHFPDHPALQTFLALTLYNLDRSSESIGLLVKTLVETTHDADIRTYRRALRFYAEHLEEMWDS</sequence>
<dbReference type="Gene3D" id="3.40.630.30">
    <property type="match status" value="1"/>
</dbReference>
<dbReference type="SUPFAM" id="SSF48452">
    <property type="entry name" value="TPR-like"/>
    <property type="match status" value="1"/>
</dbReference>
<dbReference type="PROSITE" id="PS50005">
    <property type="entry name" value="TPR"/>
    <property type="match status" value="1"/>
</dbReference>
<dbReference type="InterPro" id="IPR016181">
    <property type="entry name" value="Acyl_CoA_acyltransferase"/>
</dbReference>
<accession>A0ABT6R3W6</accession>
<dbReference type="PANTHER" id="PTHR43441">
    <property type="entry name" value="RIBOSOMAL-PROTEIN-SERINE ACETYLTRANSFERASE"/>
    <property type="match status" value="1"/>
</dbReference>
<organism evidence="4 5">
    <name type="scientific">Exiguobacterium antarcticum</name>
    <dbReference type="NCBI Taxonomy" id="132920"/>
    <lineage>
        <taxon>Bacteria</taxon>
        <taxon>Bacillati</taxon>
        <taxon>Bacillota</taxon>
        <taxon>Bacilli</taxon>
        <taxon>Bacillales</taxon>
        <taxon>Bacillales Family XII. Incertae Sedis</taxon>
        <taxon>Exiguobacterium</taxon>
    </lineage>
</organism>
<dbReference type="InterPro" id="IPR019734">
    <property type="entry name" value="TPR_rpt"/>
</dbReference>
<dbReference type="RefSeq" id="WP_051590502.1">
    <property type="nucleotide sequence ID" value="NZ_JASBQV010000016.1"/>
</dbReference>
<dbReference type="Pfam" id="PF12688">
    <property type="entry name" value="TPR_5"/>
    <property type="match status" value="1"/>
</dbReference>
<evidence type="ECO:0000256" key="1">
    <source>
        <dbReference type="PROSITE-ProRule" id="PRU00339"/>
    </source>
</evidence>
<feature type="repeat" description="TPR" evidence="1">
    <location>
        <begin position="247"/>
        <end position="280"/>
    </location>
</feature>
<dbReference type="InterPro" id="IPR011990">
    <property type="entry name" value="TPR-like_helical_dom_sf"/>
</dbReference>
<evidence type="ECO:0000313" key="4">
    <source>
        <dbReference type="EMBL" id="MDI3235467.1"/>
    </source>
</evidence>
<dbReference type="EMBL" id="JASBQV010000016">
    <property type="protein sequence ID" value="MDI3235467.1"/>
    <property type="molecule type" value="Genomic_DNA"/>
</dbReference>
<gene>
    <name evidence="4" type="ORF">QK289_10640</name>
</gene>
<reference evidence="4 5" key="1">
    <citation type="submission" date="2023-04" db="EMBL/GenBank/DDBJ databases">
        <title>Antarctic isolates genomes.</title>
        <authorList>
            <person name="Dimov S.G."/>
        </authorList>
    </citation>
    <scope>NUCLEOTIDE SEQUENCE [LARGE SCALE GENOMIC DNA]</scope>
    <source>
        <strain evidence="4 5">AL19</strain>
    </source>
</reference>
<name>A0ABT6R3W6_9BACL</name>
<dbReference type="SMART" id="SM00028">
    <property type="entry name" value="TPR"/>
    <property type="match status" value="2"/>
</dbReference>
<dbReference type="Pfam" id="PF13302">
    <property type="entry name" value="Acetyltransf_3"/>
    <property type="match status" value="1"/>
</dbReference>
<dbReference type="Proteomes" id="UP001243286">
    <property type="component" value="Unassembled WGS sequence"/>
</dbReference>
<evidence type="ECO:0000313" key="5">
    <source>
        <dbReference type="Proteomes" id="UP001243286"/>
    </source>
</evidence>
<evidence type="ECO:0000259" key="3">
    <source>
        <dbReference type="Pfam" id="PF13302"/>
    </source>
</evidence>
<keyword evidence="1" id="KW-0802">TPR repeat</keyword>
<proteinExistence type="predicted"/>
<dbReference type="Gene3D" id="1.25.40.10">
    <property type="entry name" value="Tetratricopeptide repeat domain"/>
    <property type="match status" value="1"/>
</dbReference>
<protein>
    <submittedName>
        <fullName evidence="4">Tetratricopeptide repeat protein</fullName>
    </submittedName>
</protein>
<dbReference type="SUPFAM" id="SSF55729">
    <property type="entry name" value="Acyl-CoA N-acyltransferases (Nat)"/>
    <property type="match status" value="1"/>
</dbReference>
<evidence type="ECO:0000259" key="2">
    <source>
        <dbReference type="Pfam" id="PF12688"/>
    </source>
</evidence>
<feature type="domain" description="N-acetyltransferase" evidence="3">
    <location>
        <begin position="11"/>
        <end position="142"/>
    </location>
</feature>
<dbReference type="InterPro" id="IPR041656">
    <property type="entry name" value="TPR_5"/>
</dbReference>
<dbReference type="InterPro" id="IPR000182">
    <property type="entry name" value="GNAT_dom"/>
</dbReference>
<dbReference type="InterPro" id="IPR051908">
    <property type="entry name" value="Ribosomal_N-acetyltransferase"/>
</dbReference>
<feature type="domain" description="Tetratrico peptide repeat group 5" evidence="2">
    <location>
        <begin position="212"/>
        <end position="331"/>
    </location>
</feature>